<comment type="caution">
    <text evidence="2">The sequence shown here is derived from an EMBL/GenBank/DDBJ whole genome shotgun (WGS) entry which is preliminary data.</text>
</comment>
<accession>X1C160</accession>
<dbReference type="NCBIfam" id="TIGR04085">
    <property type="entry name" value="rSAM_more_4Fe4S"/>
    <property type="match status" value="1"/>
</dbReference>
<gene>
    <name evidence="2" type="ORF">S01H4_50027</name>
</gene>
<dbReference type="AlphaFoldDB" id="X1C160"/>
<dbReference type="CDD" id="cd21109">
    <property type="entry name" value="SPASM"/>
    <property type="match status" value="1"/>
</dbReference>
<evidence type="ECO:0000313" key="2">
    <source>
        <dbReference type="EMBL" id="GAG90203.1"/>
    </source>
</evidence>
<dbReference type="SUPFAM" id="SSF102114">
    <property type="entry name" value="Radical SAM enzymes"/>
    <property type="match status" value="1"/>
</dbReference>
<dbReference type="InterPro" id="IPR023885">
    <property type="entry name" value="4Fe4S-binding_SPASM_dom"/>
</dbReference>
<evidence type="ECO:0000259" key="1">
    <source>
        <dbReference type="Pfam" id="PF13186"/>
    </source>
</evidence>
<protein>
    <recommendedName>
        <fullName evidence="1">4Fe4S-binding SPASM domain-containing protein</fullName>
    </recommendedName>
</protein>
<dbReference type="Pfam" id="PF13186">
    <property type="entry name" value="SPASM"/>
    <property type="match status" value="1"/>
</dbReference>
<feature type="domain" description="4Fe4S-binding SPASM" evidence="1">
    <location>
        <begin position="85"/>
        <end position="151"/>
    </location>
</feature>
<dbReference type="EMBL" id="BART01028361">
    <property type="protein sequence ID" value="GAG90203.1"/>
    <property type="molecule type" value="Genomic_DNA"/>
</dbReference>
<sequence length="154" mass="17616">DLVKIVQNLGIKSIRFQPYFVSPFFLKDETIPMIGINDVGKLKLEIEKVINTADLYDIDRGDKKYLKAIPKYFLENLKVYPGSNCLAPFKCCVIKSNGDVFPCWAMSGPTMKYKIGNVLETPLSDLWFSDKFNKIRQLIRKGKYPGCLLSCYKS</sequence>
<name>X1C160_9ZZZZ</name>
<proteinExistence type="predicted"/>
<dbReference type="InterPro" id="IPR013785">
    <property type="entry name" value="Aldolase_TIM"/>
</dbReference>
<dbReference type="InterPro" id="IPR058240">
    <property type="entry name" value="rSAM_sf"/>
</dbReference>
<feature type="non-terminal residue" evidence="2">
    <location>
        <position position="1"/>
    </location>
</feature>
<dbReference type="Gene3D" id="3.20.20.70">
    <property type="entry name" value="Aldolase class I"/>
    <property type="match status" value="1"/>
</dbReference>
<organism evidence="2">
    <name type="scientific">marine sediment metagenome</name>
    <dbReference type="NCBI Taxonomy" id="412755"/>
    <lineage>
        <taxon>unclassified sequences</taxon>
        <taxon>metagenomes</taxon>
        <taxon>ecological metagenomes</taxon>
    </lineage>
</organism>
<reference evidence="2" key="1">
    <citation type="journal article" date="2014" name="Front. Microbiol.">
        <title>High frequency of phylogenetically diverse reductive dehalogenase-homologous genes in deep subseafloor sedimentary metagenomes.</title>
        <authorList>
            <person name="Kawai M."/>
            <person name="Futagami T."/>
            <person name="Toyoda A."/>
            <person name="Takaki Y."/>
            <person name="Nishi S."/>
            <person name="Hori S."/>
            <person name="Arai W."/>
            <person name="Tsubouchi T."/>
            <person name="Morono Y."/>
            <person name="Uchiyama I."/>
            <person name="Ito T."/>
            <person name="Fujiyama A."/>
            <person name="Inagaki F."/>
            <person name="Takami H."/>
        </authorList>
    </citation>
    <scope>NUCLEOTIDE SEQUENCE</scope>
    <source>
        <strain evidence="2">Expedition CK06-06</strain>
    </source>
</reference>